<name>A0ABN9MBS4_9NEOB</name>
<protein>
    <submittedName>
        <fullName evidence="1">Uncharacterized protein</fullName>
    </submittedName>
</protein>
<evidence type="ECO:0000313" key="2">
    <source>
        <dbReference type="Proteomes" id="UP001176940"/>
    </source>
</evidence>
<evidence type="ECO:0000313" key="1">
    <source>
        <dbReference type="EMBL" id="CAJ0964119.1"/>
    </source>
</evidence>
<sequence>MRHYEGCLLMSKLYKVTCVHGVKKSAEVLSKGFVSMVKTSILFKPTRYWSFRLETRESKIFSTIYSNSPSTKTGAGGSIDGTTGATYLRNNDLWNTLWMEKEAGRVKRKDTGLRTSEILYGPMK</sequence>
<dbReference type="Proteomes" id="UP001176940">
    <property type="component" value="Unassembled WGS sequence"/>
</dbReference>
<gene>
    <name evidence="1" type="ORF">RIMI_LOCUS18937925</name>
</gene>
<dbReference type="EMBL" id="CAUEEQ010059104">
    <property type="protein sequence ID" value="CAJ0964119.1"/>
    <property type="molecule type" value="Genomic_DNA"/>
</dbReference>
<organism evidence="1 2">
    <name type="scientific">Ranitomeya imitator</name>
    <name type="common">mimic poison frog</name>
    <dbReference type="NCBI Taxonomy" id="111125"/>
    <lineage>
        <taxon>Eukaryota</taxon>
        <taxon>Metazoa</taxon>
        <taxon>Chordata</taxon>
        <taxon>Craniata</taxon>
        <taxon>Vertebrata</taxon>
        <taxon>Euteleostomi</taxon>
        <taxon>Amphibia</taxon>
        <taxon>Batrachia</taxon>
        <taxon>Anura</taxon>
        <taxon>Neobatrachia</taxon>
        <taxon>Hyloidea</taxon>
        <taxon>Dendrobatidae</taxon>
        <taxon>Dendrobatinae</taxon>
        <taxon>Ranitomeya</taxon>
    </lineage>
</organism>
<accession>A0ABN9MBS4</accession>
<proteinExistence type="predicted"/>
<reference evidence="1" key="1">
    <citation type="submission" date="2023-07" db="EMBL/GenBank/DDBJ databases">
        <authorList>
            <person name="Stuckert A."/>
        </authorList>
    </citation>
    <scope>NUCLEOTIDE SEQUENCE</scope>
</reference>
<comment type="caution">
    <text evidence="1">The sequence shown here is derived from an EMBL/GenBank/DDBJ whole genome shotgun (WGS) entry which is preliminary data.</text>
</comment>
<keyword evidence="2" id="KW-1185">Reference proteome</keyword>